<proteinExistence type="predicted"/>
<feature type="region of interest" description="Disordered" evidence="1">
    <location>
        <begin position="72"/>
        <end position="106"/>
    </location>
</feature>
<comment type="caution">
    <text evidence="2">The sequence shown here is derived from an EMBL/GenBank/DDBJ whole genome shotgun (WGS) entry which is preliminary data.</text>
</comment>
<feature type="region of interest" description="Disordered" evidence="1">
    <location>
        <begin position="137"/>
        <end position="188"/>
    </location>
</feature>
<sequence length="238" mass="25242">MIRRPTHLGFNALKPLPPDEVTQRPVFDSHPALVCLTHAFFFFFFFLPSLPFLCAGGSPLCALVGAPAAARSPTYRTRARPRDLHRLPCLPPRPALAPPAKQPPAEPALRWWPECRAPLQQPTGSKPAAGVLARLPSSGLQARPPPPGGAPPAGSAAAAGTRAGCGLHTPPPAAPRRPPSTPRQARTCGSPHVIPLSLSLASWIWGPVSRVSAQIRPRILLGRCLSPRGPVRSRGKIA</sequence>
<dbReference type="EMBL" id="CM029053">
    <property type="protein sequence ID" value="KAG2547411.1"/>
    <property type="molecule type" value="Genomic_DNA"/>
</dbReference>
<name>A0A8T0NBS0_PANVG</name>
<feature type="compositionally biased region" description="Low complexity" evidence="1">
    <location>
        <begin position="152"/>
        <end position="166"/>
    </location>
</feature>
<protein>
    <submittedName>
        <fullName evidence="2">Uncharacterized protein</fullName>
    </submittedName>
</protein>
<gene>
    <name evidence="2" type="ORF">PVAP13_9KG097640</name>
</gene>
<evidence type="ECO:0000256" key="1">
    <source>
        <dbReference type="SAM" id="MobiDB-lite"/>
    </source>
</evidence>
<reference evidence="2" key="1">
    <citation type="submission" date="2020-05" db="EMBL/GenBank/DDBJ databases">
        <title>WGS assembly of Panicum virgatum.</title>
        <authorList>
            <person name="Lovell J.T."/>
            <person name="Jenkins J."/>
            <person name="Shu S."/>
            <person name="Juenger T.E."/>
            <person name="Schmutz J."/>
        </authorList>
    </citation>
    <scope>NUCLEOTIDE SEQUENCE</scope>
    <source>
        <strain evidence="2">AP13</strain>
    </source>
</reference>
<keyword evidence="3" id="KW-1185">Reference proteome</keyword>
<accession>A0A8T0NBS0</accession>
<feature type="compositionally biased region" description="Pro residues" evidence="1">
    <location>
        <begin position="169"/>
        <end position="181"/>
    </location>
</feature>
<feature type="compositionally biased region" description="Pro residues" evidence="1">
    <location>
        <begin position="89"/>
        <end position="106"/>
    </location>
</feature>
<organism evidence="2 3">
    <name type="scientific">Panicum virgatum</name>
    <name type="common">Blackwell switchgrass</name>
    <dbReference type="NCBI Taxonomy" id="38727"/>
    <lineage>
        <taxon>Eukaryota</taxon>
        <taxon>Viridiplantae</taxon>
        <taxon>Streptophyta</taxon>
        <taxon>Embryophyta</taxon>
        <taxon>Tracheophyta</taxon>
        <taxon>Spermatophyta</taxon>
        <taxon>Magnoliopsida</taxon>
        <taxon>Liliopsida</taxon>
        <taxon>Poales</taxon>
        <taxon>Poaceae</taxon>
        <taxon>PACMAD clade</taxon>
        <taxon>Panicoideae</taxon>
        <taxon>Panicodae</taxon>
        <taxon>Paniceae</taxon>
        <taxon>Panicinae</taxon>
        <taxon>Panicum</taxon>
        <taxon>Panicum sect. Hiantes</taxon>
    </lineage>
</organism>
<evidence type="ECO:0000313" key="2">
    <source>
        <dbReference type="EMBL" id="KAG2547411.1"/>
    </source>
</evidence>
<evidence type="ECO:0000313" key="3">
    <source>
        <dbReference type="Proteomes" id="UP000823388"/>
    </source>
</evidence>
<dbReference type="Proteomes" id="UP000823388">
    <property type="component" value="Chromosome 9K"/>
</dbReference>
<dbReference type="AlphaFoldDB" id="A0A8T0NBS0"/>